<feature type="transmembrane region" description="Helical" evidence="12">
    <location>
        <begin position="234"/>
        <end position="253"/>
    </location>
</feature>
<dbReference type="SMART" id="SM01021">
    <property type="entry name" value="Bac_rhodopsin"/>
    <property type="match status" value="1"/>
</dbReference>
<organism evidence="13 14">
    <name type="scientific">Clohesyomyces aquaticus</name>
    <dbReference type="NCBI Taxonomy" id="1231657"/>
    <lineage>
        <taxon>Eukaryota</taxon>
        <taxon>Fungi</taxon>
        <taxon>Dikarya</taxon>
        <taxon>Ascomycota</taxon>
        <taxon>Pezizomycotina</taxon>
        <taxon>Dothideomycetes</taxon>
        <taxon>Pleosporomycetidae</taxon>
        <taxon>Pleosporales</taxon>
        <taxon>Lindgomycetaceae</taxon>
        <taxon>Clohesyomyces</taxon>
    </lineage>
</organism>
<evidence type="ECO:0000256" key="3">
    <source>
        <dbReference type="ARBA" id="ARBA00022543"/>
    </source>
</evidence>
<comment type="similarity">
    <text evidence="2">Belongs to the archaeal/bacterial/fungal opsin family.</text>
</comment>
<evidence type="ECO:0000256" key="5">
    <source>
        <dbReference type="ARBA" id="ARBA00022692"/>
    </source>
</evidence>
<dbReference type="PRINTS" id="PR00251">
    <property type="entry name" value="BACTRLOPSIN"/>
</dbReference>
<dbReference type="GO" id="GO:0005886">
    <property type="term" value="C:plasma membrane"/>
    <property type="evidence" value="ECO:0007669"/>
    <property type="project" value="TreeGrafter"/>
</dbReference>
<sequence length="329" mass="35881">MANLFRRNNALKLNGNTVNGATADIAITVRGSDFYFAISAAMALSAFIFLGLGFRKHRRDRVFHYITAAVVFVAAIAYFSMGSNLGFTPIQVEYLRSDPKVHGEFREIFWVRYIDWFITTPLLLMDLMLTAGMPWPTILWVLLVDEIMIVTGLVGALIKSQYKWAYFAFGCLALAYIVYQLAFEARRHTKPLGADVSRVFFMCGTLTTVLWVIYPIAWGVCEGGNIISPDSEAVFYGVLDFLAKPCFGALLIWGHRNIDPARLGLSIRDYDDDPAVTASTHAGEKRHVGNGTSSGVGTGNGAGNGVSNGHGNGVSNGHGATHVPAETTV</sequence>
<feature type="region of interest" description="Disordered" evidence="11">
    <location>
        <begin position="276"/>
        <end position="329"/>
    </location>
</feature>
<evidence type="ECO:0000313" key="14">
    <source>
        <dbReference type="Proteomes" id="UP000193144"/>
    </source>
</evidence>
<evidence type="ECO:0000256" key="11">
    <source>
        <dbReference type="SAM" id="MobiDB-lite"/>
    </source>
</evidence>
<dbReference type="STRING" id="1231657.A0A1Y1Z5S5"/>
<protein>
    <recommendedName>
        <fullName evidence="15">Family A G protein-coupled receptor-like protein</fullName>
    </recommendedName>
</protein>
<keyword evidence="6" id="KW-0681">Retinal protein</keyword>
<reference evidence="13 14" key="1">
    <citation type="submission" date="2016-07" db="EMBL/GenBank/DDBJ databases">
        <title>Pervasive Adenine N6-methylation of Active Genes in Fungi.</title>
        <authorList>
            <consortium name="DOE Joint Genome Institute"/>
            <person name="Mondo S.J."/>
            <person name="Dannebaum R.O."/>
            <person name="Kuo R.C."/>
            <person name="Labutti K."/>
            <person name="Haridas S."/>
            <person name="Kuo A."/>
            <person name="Salamov A."/>
            <person name="Ahrendt S.R."/>
            <person name="Lipzen A."/>
            <person name="Sullivan W."/>
            <person name="Andreopoulos W.B."/>
            <person name="Clum A."/>
            <person name="Lindquist E."/>
            <person name="Daum C."/>
            <person name="Ramamoorthy G.K."/>
            <person name="Gryganskyi A."/>
            <person name="Culley D."/>
            <person name="Magnuson J.K."/>
            <person name="James T.Y."/>
            <person name="O'Malley M.A."/>
            <person name="Stajich J.E."/>
            <person name="Spatafora J.W."/>
            <person name="Visel A."/>
            <person name="Grigoriev I.V."/>
        </authorList>
    </citation>
    <scope>NUCLEOTIDE SEQUENCE [LARGE SCALE GENOMIC DNA]</scope>
    <source>
        <strain evidence="13 14">CBS 115471</strain>
    </source>
</reference>
<dbReference type="InterPro" id="IPR001425">
    <property type="entry name" value="Arc/bac/fun_rhodopsins"/>
</dbReference>
<dbReference type="SUPFAM" id="SSF81321">
    <property type="entry name" value="Family A G protein-coupled receptor-like"/>
    <property type="match status" value="1"/>
</dbReference>
<evidence type="ECO:0000256" key="10">
    <source>
        <dbReference type="ARBA" id="ARBA00023170"/>
    </source>
</evidence>
<feature type="transmembrane region" description="Helical" evidence="12">
    <location>
        <begin position="195"/>
        <end position="214"/>
    </location>
</feature>
<comment type="caution">
    <text evidence="13">The sequence shown here is derived from an EMBL/GenBank/DDBJ whole genome shotgun (WGS) entry which is preliminary data.</text>
</comment>
<dbReference type="Proteomes" id="UP000193144">
    <property type="component" value="Unassembled WGS sequence"/>
</dbReference>
<keyword evidence="9 12" id="KW-0472">Membrane</keyword>
<accession>A0A1Y1Z5S5</accession>
<feature type="transmembrane region" description="Helical" evidence="12">
    <location>
        <begin position="164"/>
        <end position="183"/>
    </location>
</feature>
<evidence type="ECO:0000256" key="9">
    <source>
        <dbReference type="ARBA" id="ARBA00023136"/>
    </source>
</evidence>
<feature type="transmembrane region" description="Helical" evidence="12">
    <location>
        <begin position="62"/>
        <end position="81"/>
    </location>
</feature>
<keyword evidence="8" id="KW-0157">Chromophore</keyword>
<dbReference type="AlphaFoldDB" id="A0A1Y1Z5S5"/>
<keyword evidence="10" id="KW-0675">Receptor</keyword>
<dbReference type="GO" id="GO:0007602">
    <property type="term" value="P:phototransduction"/>
    <property type="evidence" value="ECO:0007669"/>
    <property type="project" value="UniProtKB-KW"/>
</dbReference>
<dbReference type="Pfam" id="PF01036">
    <property type="entry name" value="Bac_rhodopsin"/>
    <property type="match status" value="1"/>
</dbReference>
<feature type="transmembrane region" description="Helical" evidence="12">
    <location>
        <begin position="34"/>
        <end position="55"/>
    </location>
</feature>
<feature type="transmembrane region" description="Helical" evidence="12">
    <location>
        <begin position="138"/>
        <end position="158"/>
    </location>
</feature>
<dbReference type="GO" id="GO:0009881">
    <property type="term" value="F:photoreceptor activity"/>
    <property type="evidence" value="ECO:0007669"/>
    <property type="project" value="UniProtKB-KW"/>
</dbReference>
<feature type="transmembrane region" description="Helical" evidence="12">
    <location>
        <begin position="113"/>
        <end position="131"/>
    </location>
</feature>
<dbReference type="CDD" id="cd15239">
    <property type="entry name" value="7tm_YRO2_fungal-like"/>
    <property type="match status" value="1"/>
</dbReference>
<evidence type="ECO:0000256" key="4">
    <source>
        <dbReference type="ARBA" id="ARBA00022606"/>
    </source>
</evidence>
<evidence type="ECO:0000256" key="2">
    <source>
        <dbReference type="ARBA" id="ARBA00008130"/>
    </source>
</evidence>
<dbReference type="GO" id="GO:0005216">
    <property type="term" value="F:monoatomic ion channel activity"/>
    <property type="evidence" value="ECO:0007669"/>
    <property type="project" value="InterPro"/>
</dbReference>
<proteinExistence type="inferred from homology"/>
<evidence type="ECO:0008006" key="15">
    <source>
        <dbReference type="Google" id="ProtNLM"/>
    </source>
</evidence>
<keyword evidence="4" id="KW-0716">Sensory transduction</keyword>
<evidence type="ECO:0000256" key="6">
    <source>
        <dbReference type="ARBA" id="ARBA00022925"/>
    </source>
</evidence>
<gene>
    <name evidence="13" type="ORF">BCR34DRAFT_519532</name>
</gene>
<keyword evidence="14" id="KW-1185">Reference proteome</keyword>
<feature type="compositionally biased region" description="Gly residues" evidence="11">
    <location>
        <begin position="292"/>
        <end position="316"/>
    </location>
</feature>
<keyword evidence="3" id="KW-0600">Photoreceptor protein</keyword>
<dbReference type="PROSITE" id="PS00950">
    <property type="entry name" value="BACTERIAL_OPSIN_1"/>
    <property type="match status" value="1"/>
</dbReference>
<keyword evidence="5 12" id="KW-0812">Transmembrane</keyword>
<keyword evidence="7 12" id="KW-1133">Transmembrane helix</keyword>
<dbReference type="FunFam" id="1.20.1070.10:FF:000160">
    <property type="entry name" value="Related to Opsin-1"/>
    <property type="match status" value="1"/>
</dbReference>
<evidence type="ECO:0000256" key="7">
    <source>
        <dbReference type="ARBA" id="ARBA00022989"/>
    </source>
</evidence>
<dbReference type="InterPro" id="IPR043476">
    <property type="entry name" value="Yro2-like_7TM"/>
</dbReference>
<dbReference type="OrthoDB" id="536545at2759"/>
<name>A0A1Y1Z5S5_9PLEO</name>
<dbReference type="InterPro" id="IPR018229">
    <property type="entry name" value="Rhodopsin_retinal_BS"/>
</dbReference>
<evidence type="ECO:0000256" key="8">
    <source>
        <dbReference type="ARBA" id="ARBA00022991"/>
    </source>
</evidence>
<dbReference type="Gene3D" id="1.20.1070.10">
    <property type="entry name" value="Rhodopsin 7-helix transmembrane proteins"/>
    <property type="match status" value="1"/>
</dbReference>
<evidence type="ECO:0000256" key="1">
    <source>
        <dbReference type="ARBA" id="ARBA00004141"/>
    </source>
</evidence>
<dbReference type="PANTHER" id="PTHR28286:SF1">
    <property type="entry name" value="30 KDA HEAT SHOCK PROTEIN-RELATED"/>
    <property type="match status" value="1"/>
</dbReference>
<dbReference type="GO" id="GO:0005783">
    <property type="term" value="C:endoplasmic reticulum"/>
    <property type="evidence" value="ECO:0007669"/>
    <property type="project" value="TreeGrafter"/>
</dbReference>
<comment type="subcellular location">
    <subcellularLocation>
        <location evidence="1">Membrane</location>
        <topology evidence="1">Multi-pass membrane protein</topology>
    </subcellularLocation>
</comment>
<dbReference type="PROSITE" id="PS00327">
    <property type="entry name" value="BACTERIAL_OPSIN_RET"/>
    <property type="match status" value="1"/>
</dbReference>
<dbReference type="EMBL" id="MCFA01000125">
    <property type="protein sequence ID" value="ORY05474.1"/>
    <property type="molecule type" value="Genomic_DNA"/>
</dbReference>
<evidence type="ECO:0000256" key="12">
    <source>
        <dbReference type="SAM" id="Phobius"/>
    </source>
</evidence>
<dbReference type="PANTHER" id="PTHR28286">
    <property type="match status" value="1"/>
</dbReference>
<evidence type="ECO:0000313" key="13">
    <source>
        <dbReference type="EMBL" id="ORY05474.1"/>
    </source>
</evidence>